<keyword evidence="3" id="KW-1185">Reference proteome</keyword>
<dbReference type="Pfam" id="PF09423">
    <property type="entry name" value="PhoD"/>
    <property type="match status" value="1"/>
</dbReference>
<evidence type="ECO:0000313" key="3">
    <source>
        <dbReference type="Proteomes" id="UP000617041"/>
    </source>
</evidence>
<dbReference type="EMBL" id="JAEDAO010000001">
    <property type="protein sequence ID" value="MBK0393138.1"/>
    <property type="molecule type" value="Genomic_DNA"/>
</dbReference>
<dbReference type="PROSITE" id="PS51257">
    <property type="entry name" value="PROKAR_LIPOPROTEIN"/>
    <property type="match status" value="1"/>
</dbReference>
<gene>
    <name evidence="2" type="ORF">I8E28_11105</name>
</gene>
<proteinExistence type="predicted"/>
<comment type="caution">
    <text evidence="2">The sequence shown here is derived from an EMBL/GenBank/DDBJ whole genome shotgun (WGS) entry which is preliminary data.</text>
</comment>
<reference evidence="2" key="1">
    <citation type="submission" date="2020-12" db="EMBL/GenBank/DDBJ databases">
        <title>Ramlibacter sp. nov., isolated from a freshwater alga, Cryptomonas.</title>
        <authorList>
            <person name="Kim H.M."/>
            <person name="Jeon C.O."/>
        </authorList>
    </citation>
    <scope>NUCLEOTIDE SEQUENCE</scope>
    <source>
        <strain evidence="2">CrO1</strain>
    </source>
</reference>
<accession>A0A934Q1P1</accession>
<dbReference type="PANTHER" id="PTHR33987:SF1">
    <property type="entry name" value="CALCINEURIN-LIKE METALLO-PHOSPHOESTERASE SUPERFAMILY PROTEIN"/>
    <property type="match status" value="1"/>
</dbReference>
<dbReference type="AlphaFoldDB" id="A0A934Q1P1"/>
<dbReference type="InterPro" id="IPR029052">
    <property type="entry name" value="Metallo-depent_PP-like"/>
</dbReference>
<name>A0A934Q1P1_9BURK</name>
<dbReference type="RefSeq" id="WP_200788125.1">
    <property type="nucleotide sequence ID" value="NZ_JAEDAO010000001.1"/>
</dbReference>
<dbReference type="SUPFAM" id="SSF56300">
    <property type="entry name" value="Metallo-dependent phosphatases"/>
    <property type="match status" value="1"/>
</dbReference>
<feature type="domain" description="PhoD-like phosphatase metallophosphatase" evidence="1">
    <location>
        <begin position="37"/>
        <end position="268"/>
    </location>
</feature>
<dbReference type="PROSITE" id="PS51318">
    <property type="entry name" value="TAT"/>
    <property type="match status" value="1"/>
</dbReference>
<dbReference type="Proteomes" id="UP000617041">
    <property type="component" value="Unassembled WGS sequence"/>
</dbReference>
<evidence type="ECO:0000259" key="1">
    <source>
        <dbReference type="Pfam" id="PF09423"/>
    </source>
</evidence>
<evidence type="ECO:0000313" key="2">
    <source>
        <dbReference type="EMBL" id="MBK0393138.1"/>
    </source>
</evidence>
<dbReference type="CDD" id="cd07389">
    <property type="entry name" value="MPP_PhoD"/>
    <property type="match status" value="1"/>
</dbReference>
<dbReference type="InterPro" id="IPR018946">
    <property type="entry name" value="PhoD-like_MPP"/>
</dbReference>
<protein>
    <submittedName>
        <fullName evidence="2">Alkaline phosphatase family protein</fullName>
    </submittedName>
</protein>
<dbReference type="InterPro" id="IPR006311">
    <property type="entry name" value="TAT_signal"/>
</dbReference>
<organism evidence="2 3">
    <name type="scientific">Ramlibacter algicola</name>
    <dbReference type="NCBI Taxonomy" id="2795217"/>
    <lineage>
        <taxon>Bacteria</taxon>
        <taxon>Pseudomonadati</taxon>
        <taxon>Pseudomonadota</taxon>
        <taxon>Betaproteobacteria</taxon>
        <taxon>Burkholderiales</taxon>
        <taxon>Comamonadaceae</taxon>
        <taxon>Ramlibacter</taxon>
    </lineage>
</organism>
<dbReference type="PANTHER" id="PTHR33987">
    <property type="entry name" value="CALCINEURIN-LIKE METALLO-PHOSPHOESTERASE SUPERFAMILY PROTEIN"/>
    <property type="match status" value="1"/>
</dbReference>
<dbReference type="Gene3D" id="3.60.21.70">
    <property type="entry name" value="PhoD-like phosphatase"/>
    <property type="match status" value="1"/>
</dbReference>
<sequence length="350" mass="39044">MSGIQRRELLVGTAAVALAGCATTTPAQQPLRRVAFGSCFDQSQAKQPVWDAILAAKPDLFLFGGDNVYCEMPFTRERLREAYAQASTSAGLRRVRETIPHLAIWDDHDYGQNDGGADFAGKQVAKEEFLAYWNVPANDARRQREGLYTSQAFGPPGQRVQVIVLDTRWFRSPWKRTDQRDAPGKERYVADADPSKTILGAAQWAWLEQQLREPAQVRLILSGYQVLAEGHGWERWGLLPHEKQKLLRLLADTRAGGVVLLSGDRHIGTFYRDPGTAYPLTEVTASGFTHTWEAAREAGPNRIGELFTELHFGTVDIDWAARAIQLALVDLQGRTRRSVALSFDELKVTA</sequence>
<dbReference type="InterPro" id="IPR038607">
    <property type="entry name" value="PhoD-like_sf"/>
</dbReference>